<organism evidence="1 2">
    <name type="scientific">Flaviramulus basaltis</name>
    <dbReference type="NCBI Taxonomy" id="369401"/>
    <lineage>
        <taxon>Bacteria</taxon>
        <taxon>Pseudomonadati</taxon>
        <taxon>Bacteroidota</taxon>
        <taxon>Flavobacteriia</taxon>
        <taxon>Flavobacteriales</taxon>
        <taxon>Flavobacteriaceae</taxon>
        <taxon>Flaviramulus</taxon>
    </lineage>
</organism>
<dbReference type="EMBL" id="FPKV01000001">
    <property type="protein sequence ID" value="SFZ89911.1"/>
    <property type="molecule type" value="Genomic_DNA"/>
</dbReference>
<proteinExistence type="predicted"/>
<name>A0A1K2IBZ7_9FLAO</name>
<protein>
    <submittedName>
        <fullName evidence="1">Uncharacterized protein</fullName>
    </submittedName>
</protein>
<dbReference type="STRING" id="369401.SAMN05428642_101633"/>
<reference evidence="1 2" key="1">
    <citation type="submission" date="2016-10" db="EMBL/GenBank/DDBJ databases">
        <authorList>
            <person name="de Groot N.N."/>
        </authorList>
    </citation>
    <scope>NUCLEOTIDE SEQUENCE [LARGE SCALE GENOMIC DNA]</scope>
    <source>
        <strain evidence="1 2">DSM 18180</strain>
    </source>
</reference>
<keyword evidence="2" id="KW-1185">Reference proteome</keyword>
<dbReference type="Proteomes" id="UP000182544">
    <property type="component" value="Unassembled WGS sequence"/>
</dbReference>
<sequence length="114" mass="13422">MQKINFLFLTVSLSFFSLFLFKTESNLSVKSVNHSHDIKIDQSYNSCAISIDNSFDEILSFDEQKNQNQINYLESFKSLNRVLVENNSHYLRICQLFNLNLTIKKIVYPFHSFL</sequence>
<gene>
    <name evidence="1" type="ORF">SAMN05428642_101633</name>
</gene>
<dbReference type="AlphaFoldDB" id="A0A1K2IBZ7"/>
<evidence type="ECO:0000313" key="1">
    <source>
        <dbReference type="EMBL" id="SFZ89911.1"/>
    </source>
</evidence>
<evidence type="ECO:0000313" key="2">
    <source>
        <dbReference type="Proteomes" id="UP000182544"/>
    </source>
</evidence>
<accession>A0A1K2IBZ7</accession>